<feature type="compositionally biased region" description="Basic and acidic residues" evidence="1">
    <location>
        <begin position="824"/>
        <end position="848"/>
    </location>
</feature>
<dbReference type="VEuPathDB" id="FungiDB:I302_06045"/>
<dbReference type="STRING" id="1296100.A0A1B9G0N2"/>
<dbReference type="RefSeq" id="XP_019045654.1">
    <property type="nucleotide sequence ID" value="XM_019192657.1"/>
</dbReference>
<dbReference type="KEGG" id="kbi:30210444"/>
<evidence type="ECO:0000313" key="5">
    <source>
        <dbReference type="Proteomes" id="UP000092730"/>
    </source>
</evidence>
<feature type="compositionally biased region" description="Low complexity" evidence="1">
    <location>
        <begin position="485"/>
        <end position="499"/>
    </location>
</feature>
<feature type="domain" description="DUF3835" evidence="2">
    <location>
        <begin position="674"/>
        <end position="702"/>
    </location>
</feature>
<feature type="compositionally biased region" description="Low complexity" evidence="1">
    <location>
        <begin position="144"/>
        <end position="154"/>
    </location>
</feature>
<dbReference type="Pfam" id="PF02996">
    <property type="entry name" value="Prefoldin"/>
    <property type="match status" value="1"/>
</dbReference>
<organism evidence="3">
    <name type="scientific">Kwoniella bestiolae CBS 10118</name>
    <dbReference type="NCBI Taxonomy" id="1296100"/>
    <lineage>
        <taxon>Eukaryota</taxon>
        <taxon>Fungi</taxon>
        <taxon>Dikarya</taxon>
        <taxon>Basidiomycota</taxon>
        <taxon>Agaricomycotina</taxon>
        <taxon>Tremellomycetes</taxon>
        <taxon>Tremellales</taxon>
        <taxon>Cryptococcaceae</taxon>
        <taxon>Kwoniella</taxon>
    </lineage>
</organism>
<dbReference type="GeneID" id="30210444"/>
<feature type="compositionally biased region" description="Polar residues" evidence="1">
    <location>
        <begin position="210"/>
        <end position="219"/>
    </location>
</feature>
<feature type="compositionally biased region" description="Basic and acidic residues" evidence="1">
    <location>
        <begin position="155"/>
        <end position="172"/>
    </location>
</feature>
<dbReference type="EMBL" id="KI894022">
    <property type="protein sequence ID" value="OCF24584.1"/>
    <property type="molecule type" value="Genomic_DNA"/>
</dbReference>
<feature type="compositionally biased region" description="Basic and acidic residues" evidence="1">
    <location>
        <begin position="271"/>
        <end position="280"/>
    </location>
</feature>
<proteinExistence type="predicted"/>
<dbReference type="Gene3D" id="1.10.287.370">
    <property type="match status" value="1"/>
</dbReference>
<protein>
    <recommendedName>
        <fullName evidence="2">DUF3835 domain-containing protein</fullName>
    </recommendedName>
</protein>
<dbReference type="InterPro" id="IPR024325">
    <property type="entry name" value="DUF3835"/>
</dbReference>
<evidence type="ECO:0000313" key="4">
    <source>
        <dbReference type="EMBL" id="WVW84659.1"/>
    </source>
</evidence>
<accession>A0A1B9G0N2</accession>
<feature type="compositionally biased region" description="Polar residues" evidence="1">
    <location>
        <begin position="637"/>
        <end position="651"/>
    </location>
</feature>
<name>A0A1B9G0N2_9TREE</name>
<dbReference type="EMBL" id="CP144545">
    <property type="protein sequence ID" value="WVW84659.1"/>
    <property type="molecule type" value="Genomic_DNA"/>
</dbReference>
<reference evidence="4" key="4">
    <citation type="submission" date="2024-02" db="EMBL/GenBank/DDBJ databases">
        <title>Comparative genomics of Cryptococcus and Kwoniella reveals pathogenesis evolution and contrasting modes of karyotype evolution via chromosome fusion or intercentromeric recombination.</title>
        <authorList>
            <person name="Coelho M.A."/>
            <person name="David-Palma M."/>
            <person name="Shea T."/>
            <person name="Bowers K."/>
            <person name="McGinley-Smith S."/>
            <person name="Mohammad A.W."/>
            <person name="Gnirke A."/>
            <person name="Yurkov A.M."/>
            <person name="Nowrousian M."/>
            <person name="Sun S."/>
            <person name="Cuomo C.A."/>
            <person name="Heitman J."/>
        </authorList>
    </citation>
    <scope>NUCLEOTIDE SEQUENCE</scope>
    <source>
        <strain evidence="4">CBS 10118</strain>
    </source>
</reference>
<feature type="compositionally biased region" description="Basic and acidic residues" evidence="1">
    <location>
        <begin position="223"/>
        <end position="235"/>
    </location>
</feature>
<feature type="compositionally biased region" description="Acidic residues" evidence="1">
    <location>
        <begin position="772"/>
        <end position="788"/>
    </location>
</feature>
<evidence type="ECO:0000256" key="1">
    <source>
        <dbReference type="SAM" id="MobiDB-lite"/>
    </source>
</evidence>
<feature type="compositionally biased region" description="Polar residues" evidence="1">
    <location>
        <begin position="547"/>
        <end position="557"/>
    </location>
</feature>
<feature type="compositionally biased region" description="Basic and acidic residues" evidence="1">
    <location>
        <begin position="794"/>
        <end position="809"/>
    </location>
</feature>
<dbReference type="SUPFAM" id="SSF46579">
    <property type="entry name" value="Prefoldin"/>
    <property type="match status" value="1"/>
</dbReference>
<dbReference type="OrthoDB" id="21413at2759"/>
<feature type="compositionally biased region" description="Basic and acidic residues" evidence="1">
    <location>
        <begin position="865"/>
        <end position="891"/>
    </location>
</feature>
<feature type="compositionally biased region" description="Acidic residues" evidence="1">
    <location>
        <begin position="712"/>
        <end position="725"/>
    </location>
</feature>
<feature type="compositionally biased region" description="Polar residues" evidence="1">
    <location>
        <begin position="522"/>
        <end position="533"/>
    </location>
</feature>
<evidence type="ECO:0000259" key="2">
    <source>
        <dbReference type="Pfam" id="PF12927"/>
    </source>
</evidence>
<feature type="region of interest" description="Disordered" evidence="1">
    <location>
        <begin position="637"/>
        <end position="732"/>
    </location>
</feature>
<sequence>MSSPPQPLTLPILPSSPSLQSHLQALDHLSLRLQHLTSSTTHPVRIPLGSKASILGEVVHTNDIRVNIGAGYWVDMTALEASQYVQRRKERLLEEHARLPEGRARPSVLEGLESGVSAVVGKRKKRLIAPSVGFHQVFHRLPEMESGPSSSISPPEKKQEKDLVKSNEKEEAAPVDVGVKPTHTAEDSEMPNDQSKDNIKSPVAKDENINLASTQNTPQPGKPLDRKGKGTETDKSAASLVELLDDEEGSDAEVGVSGNHGDDTTLNEEGLPIHEIRETLSGETIGPPPPPSTSSGTAAEASVEEKEDDYFSDEAVARRAALRRRLFNEDTSSDEDDIPTKEPIKAKGGIIRSSSSQPDAPSKPSSSVTPLTPPSPPVRERRPSSSLPAPAKSILKPHNPPTRKKSVTFDPSLPSPPASPAPAESLSQMSKRFGFPLPLGVSDEDTKDEGEFSVKPVPVIPAPTPRQRGDGGFAGFKRGFLDRPSSSSTTITPVTTDQTLQERKSQLMANAVQDTVRERGQPPSTVATITPGKSDQKKAFNDPPPTKKQSLFSQRLGQPTIDASAPNIQTTSCRMPNLPKVSESQGTNTIKSGVVEKPPIVQQGVKERLDNLKIHERPGPNGVIMPRKSLIDTTVGRTNYTTNGENHNNTHMQRKDSQGDNDEEEEEDEEFSEYSTGSEDEYDLDQALLAREVALEYHRRQSYKPLNRDPDDPSDDQPEQGEEGEGGVMLGLPRISEYGEPMIINPKPEDLRRFIRVGKLENGNLVLAPGEESLETDDEDQGEEDEEGKGEGAQNKERKERRENRENVMKKLMGLEVSTAQLIEQERKDREEKTVEKGRRRQWEDWERSLPPILGGDTTSITDQVSDRDEAQEDKGSTEEQGSSKEKEKITTKPPVIPLVPESPMSPSLPINTSVPPPPPATATAEVTSTEPVKPKKVSRFKASRMAGN</sequence>
<dbReference type="InterPro" id="IPR009053">
    <property type="entry name" value="Prefoldin"/>
</dbReference>
<dbReference type="Pfam" id="PF12927">
    <property type="entry name" value="DUF3835"/>
    <property type="match status" value="2"/>
</dbReference>
<reference evidence="3" key="1">
    <citation type="submission" date="2013-07" db="EMBL/GenBank/DDBJ databases">
        <title>The Genome Sequence of Cryptococcus bestiolae CBS10118.</title>
        <authorList>
            <consortium name="The Broad Institute Genome Sequencing Platform"/>
            <person name="Cuomo C."/>
            <person name="Litvintseva A."/>
            <person name="Chen Y."/>
            <person name="Heitman J."/>
            <person name="Sun S."/>
            <person name="Springer D."/>
            <person name="Dromer F."/>
            <person name="Young S.K."/>
            <person name="Zeng Q."/>
            <person name="Gargeya S."/>
            <person name="Fitzgerald M."/>
            <person name="Abouelleil A."/>
            <person name="Alvarado L."/>
            <person name="Berlin A.M."/>
            <person name="Chapman S.B."/>
            <person name="Dewar J."/>
            <person name="Goldberg J."/>
            <person name="Griggs A."/>
            <person name="Gujja S."/>
            <person name="Hansen M."/>
            <person name="Howarth C."/>
            <person name="Imamovic A."/>
            <person name="Larimer J."/>
            <person name="McCowan C."/>
            <person name="Murphy C."/>
            <person name="Pearson M."/>
            <person name="Priest M."/>
            <person name="Roberts A."/>
            <person name="Saif S."/>
            <person name="Shea T."/>
            <person name="Sykes S."/>
            <person name="Wortman J."/>
            <person name="Nusbaum C."/>
            <person name="Birren B."/>
        </authorList>
    </citation>
    <scope>NUCLEOTIDE SEQUENCE [LARGE SCALE GENOMIC DNA]</scope>
    <source>
        <strain evidence="3">CBS 10118</strain>
    </source>
</reference>
<feature type="region of interest" description="Disordered" evidence="1">
    <location>
        <begin position="141"/>
        <end position="501"/>
    </location>
</feature>
<feature type="region of interest" description="Disordered" evidence="1">
    <location>
        <begin position="762"/>
        <end position="949"/>
    </location>
</feature>
<feature type="compositionally biased region" description="Polar residues" evidence="1">
    <location>
        <begin position="582"/>
        <end position="591"/>
    </location>
</feature>
<reference evidence="3" key="3">
    <citation type="submission" date="2014-01" db="EMBL/GenBank/DDBJ databases">
        <title>Evolution of pathogenesis and genome organization in the Tremellales.</title>
        <authorList>
            <person name="Cuomo C."/>
            <person name="Litvintseva A."/>
            <person name="Heitman J."/>
            <person name="Chen Y."/>
            <person name="Sun S."/>
            <person name="Springer D."/>
            <person name="Dromer F."/>
            <person name="Young S."/>
            <person name="Zeng Q."/>
            <person name="Chapman S."/>
            <person name="Gujja S."/>
            <person name="Saif S."/>
            <person name="Birren B."/>
        </authorList>
    </citation>
    <scope>NUCLEOTIDE SEQUENCE</scope>
    <source>
        <strain evidence="3">CBS 10118</strain>
    </source>
</reference>
<feature type="domain" description="DUF3835" evidence="2">
    <location>
        <begin position="932"/>
        <end position="946"/>
    </location>
</feature>
<dbReference type="Proteomes" id="UP000092730">
    <property type="component" value="Chromosome 5"/>
</dbReference>
<feature type="compositionally biased region" description="Basic and acidic residues" evidence="1">
    <location>
        <begin position="194"/>
        <end position="208"/>
    </location>
</feature>
<dbReference type="AlphaFoldDB" id="A0A1B9G0N2"/>
<gene>
    <name evidence="3" type="ORF">I302_06045</name>
    <name evidence="4" type="ORF">I302_106693</name>
</gene>
<evidence type="ECO:0000313" key="3">
    <source>
        <dbReference type="EMBL" id="OCF24584.1"/>
    </source>
</evidence>
<feature type="compositionally biased region" description="Low complexity" evidence="1">
    <location>
        <begin position="922"/>
        <end position="932"/>
    </location>
</feature>
<dbReference type="InterPro" id="IPR004127">
    <property type="entry name" value="Prefoldin_subunit_alpha"/>
</dbReference>
<reference evidence="4" key="2">
    <citation type="submission" date="2013-07" db="EMBL/GenBank/DDBJ databases">
        <authorList>
            <consortium name="The Broad Institute Genome Sequencing Platform"/>
            <person name="Cuomo C."/>
            <person name="Litvintseva A."/>
            <person name="Chen Y."/>
            <person name="Heitman J."/>
            <person name="Sun S."/>
            <person name="Springer D."/>
            <person name="Dromer F."/>
            <person name="Young S.K."/>
            <person name="Zeng Q."/>
            <person name="Gargeya S."/>
            <person name="Fitzgerald M."/>
            <person name="Abouelleil A."/>
            <person name="Alvarado L."/>
            <person name="Berlin A.M."/>
            <person name="Chapman S.B."/>
            <person name="Dewar J."/>
            <person name="Goldberg J."/>
            <person name="Griggs A."/>
            <person name="Gujja S."/>
            <person name="Hansen M."/>
            <person name="Howarth C."/>
            <person name="Imamovic A."/>
            <person name="Larimer J."/>
            <person name="McCowan C."/>
            <person name="Murphy C."/>
            <person name="Pearson M."/>
            <person name="Priest M."/>
            <person name="Roberts A."/>
            <person name="Saif S."/>
            <person name="Shea T."/>
            <person name="Sykes S."/>
            <person name="Wortman J."/>
            <person name="Nusbaum C."/>
            <person name="Birren B."/>
        </authorList>
    </citation>
    <scope>NUCLEOTIDE SEQUENCE</scope>
    <source>
        <strain evidence="4">CBS 10118</strain>
    </source>
</reference>
<feature type="compositionally biased region" description="Acidic residues" evidence="1">
    <location>
        <begin position="659"/>
        <end position="684"/>
    </location>
</feature>
<keyword evidence="5" id="KW-1185">Reference proteome</keyword>
<feature type="region of interest" description="Disordered" evidence="1">
    <location>
        <begin position="513"/>
        <end position="599"/>
    </location>
</feature>